<dbReference type="AlphaFoldDB" id="A0A7W9FQS8"/>
<proteinExistence type="predicted"/>
<accession>A0A7W9FQS8</accession>
<dbReference type="InterPro" id="IPR011711">
    <property type="entry name" value="GntR_C"/>
</dbReference>
<dbReference type="CDD" id="cd07377">
    <property type="entry name" value="WHTH_GntR"/>
    <property type="match status" value="1"/>
</dbReference>
<dbReference type="Pfam" id="PF00392">
    <property type="entry name" value="GntR"/>
    <property type="match status" value="1"/>
</dbReference>
<dbReference type="InterPro" id="IPR036388">
    <property type="entry name" value="WH-like_DNA-bd_sf"/>
</dbReference>
<evidence type="ECO:0000256" key="1">
    <source>
        <dbReference type="ARBA" id="ARBA00023015"/>
    </source>
</evidence>
<dbReference type="EMBL" id="JACHOO010000013">
    <property type="protein sequence ID" value="MBB5755088.1"/>
    <property type="molecule type" value="Genomic_DNA"/>
</dbReference>
<dbReference type="PRINTS" id="PR00035">
    <property type="entry name" value="HTHGNTR"/>
</dbReference>
<dbReference type="InterPro" id="IPR000524">
    <property type="entry name" value="Tscrpt_reg_HTH_GntR"/>
</dbReference>
<keyword evidence="2 5" id="KW-0238">DNA-binding</keyword>
<comment type="caution">
    <text evidence="5">The sequence shown here is derived from an EMBL/GenBank/DDBJ whole genome shotgun (WGS) entry which is preliminary data.</text>
</comment>
<dbReference type="InterPro" id="IPR008920">
    <property type="entry name" value="TF_FadR/GntR_C"/>
</dbReference>
<keyword evidence="1" id="KW-0805">Transcription regulation</keyword>
<evidence type="ECO:0000256" key="2">
    <source>
        <dbReference type="ARBA" id="ARBA00023125"/>
    </source>
</evidence>
<dbReference type="PROSITE" id="PS50949">
    <property type="entry name" value="HTH_GNTR"/>
    <property type="match status" value="1"/>
</dbReference>
<dbReference type="GO" id="GO:0003700">
    <property type="term" value="F:DNA-binding transcription factor activity"/>
    <property type="evidence" value="ECO:0007669"/>
    <property type="project" value="InterPro"/>
</dbReference>
<sequence length="237" mass="26417">MAVLERGPSLTDQAAEEIRARIVRGVFQLGEPLSEIALANELGVSKTPVREALMELKRQGLVEVHPQRGTFVFDMNATQVEQLSEQRAILETAALALALGKDRAALGRRWREIVEAMRQALTEDDAERYRTLDGDFHRTMFELADNPFLLEAFDLIAFRVQALRNRLSRDPDLNSTSFQEHIRLAEMVEGGAAAPIDATLRGHIEWTREHYLAALAAVGPEASAAPPRAKGRRRPSD</sequence>
<evidence type="ECO:0000259" key="4">
    <source>
        <dbReference type="PROSITE" id="PS50949"/>
    </source>
</evidence>
<evidence type="ECO:0000256" key="3">
    <source>
        <dbReference type="ARBA" id="ARBA00023163"/>
    </source>
</evidence>
<dbReference type="SMART" id="SM00895">
    <property type="entry name" value="FCD"/>
    <property type="match status" value="1"/>
</dbReference>
<evidence type="ECO:0000313" key="5">
    <source>
        <dbReference type="EMBL" id="MBB5755088.1"/>
    </source>
</evidence>
<dbReference type="SUPFAM" id="SSF46785">
    <property type="entry name" value="Winged helix' DNA-binding domain"/>
    <property type="match status" value="1"/>
</dbReference>
<organism evidence="5 6">
    <name type="scientific">Prosthecomicrobium pneumaticum</name>
    <dbReference type="NCBI Taxonomy" id="81895"/>
    <lineage>
        <taxon>Bacteria</taxon>
        <taxon>Pseudomonadati</taxon>
        <taxon>Pseudomonadota</taxon>
        <taxon>Alphaproteobacteria</taxon>
        <taxon>Hyphomicrobiales</taxon>
        <taxon>Kaistiaceae</taxon>
        <taxon>Prosthecomicrobium</taxon>
    </lineage>
</organism>
<dbReference type="SUPFAM" id="SSF48008">
    <property type="entry name" value="GntR ligand-binding domain-like"/>
    <property type="match status" value="1"/>
</dbReference>
<dbReference type="Gene3D" id="1.10.10.10">
    <property type="entry name" value="Winged helix-like DNA-binding domain superfamily/Winged helix DNA-binding domain"/>
    <property type="match status" value="1"/>
</dbReference>
<protein>
    <submittedName>
        <fullName evidence="5">DNA-binding GntR family transcriptional regulator</fullName>
    </submittedName>
</protein>
<dbReference type="Pfam" id="PF07729">
    <property type="entry name" value="FCD"/>
    <property type="match status" value="1"/>
</dbReference>
<gene>
    <name evidence="5" type="ORF">GGQ63_004187</name>
</gene>
<name>A0A7W9FQS8_9HYPH</name>
<dbReference type="PANTHER" id="PTHR43537:SF51">
    <property type="entry name" value="HTH-TYPE TRANSCRIPTIONAL REGULATOR LGOR-RELATED"/>
    <property type="match status" value="1"/>
</dbReference>
<dbReference type="GO" id="GO:0003677">
    <property type="term" value="F:DNA binding"/>
    <property type="evidence" value="ECO:0007669"/>
    <property type="project" value="UniProtKB-KW"/>
</dbReference>
<dbReference type="InterPro" id="IPR036390">
    <property type="entry name" value="WH_DNA-bd_sf"/>
</dbReference>
<dbReference type="Gene3D" id="1.20.120.530">
    <property type="entry name" value="GntR ligand-binding domain-like"/>
    <property type="match status" value="1"/>
</dbReference>
<keyword evidence="3" id="KW-0804">Transcription</keyword>
<reference evidence="5 6" key="1">
    <citation type="submission" date="2020-08" db="EMBL/GenBank/DDBJ databases">
        <title>Genomic Encyclopedia of Type Strains, Phase IV (KMG-IV): sequencing the most valuable type-strain genomes for metagenomic binning, comparative biology and taxonomic classification.</title>
        <authorList>
            <person name="Goeker M."/>
        </authorList>
    </citation>
    <scope>NUCLEOTIDE SEQUENCE [LARGE SCALE GENOMIC DNA]</scope>
    <source>
        <strain evidence="5 6">DSM 16268</strain>
    </source>
</reference>
<dbReference type="RefSeq" id="WP_183858523.1">
    <property type="nucleotide sequence ID" value="NZ_JACHOO010000013.1"/>
</dbReference>
<keyword evidence="6" id="KW-1185">Reference proteome</keyword>
<evidence type="ECO:0000313" key="6">
    <source>
        <dbReference type="Proteomes" id="UP000523821"/>
    </source>
</evidence>
<feature type="domain" description="HTH gntR-type" evidence="4">
    <location>
        <begin position="8"/>
        <end position="75"/>
    </location>
</feature>
<dbReference type="Proteomes" id="UP000523821">
    <property type="component" value="Unassembled WGS sequence"/>
</dbReference>
<dbReference type="SMART" id="SM00345">
    <property type="entry name" value="HTH_GNTR"/>
    <property type="match status" value="1"/>
</dbReference>
<dbReference type="PANTHER" id="PTHR43537">
    <property type="entry name" value="TRANSCRIPTIONAL REGULATOR, GNTR FAMILY"/>
    <property type="match status" value="1"/>
</dbReference>